<keyword evidence="1" id="KW-0805">Transcription regulation</keyword>
<evidence type="ECO:0000256" key="1">
    <source>
        <dbReference type="ARBA" id="ARBA00023015"/>
    </source>
</evidence>
<name>A0ABV7ELC7_9GAMM</name>
<dbReference type="InterPro" id="IPR011051">
    <property type="entry name" value="RmlC_Cupin_sf"/>
</dbReference>
<accession>A0ABV7ELC7</accession>
<dbReference type="PANTHER" id="PTHR46797">
    <property type="entry name" value="HTH-TYPE TRANSCRIPTIONAL REGULATOR"/>
    <property type="match status" value="1"/>
</dbReference>
<dbReference type="CDD" id="cd00093">
    <property type="entry name" value="HTH_XRE"/>
    <property type="match status" value="1"/>
</dbReference>
<dbReference type="SMART" id="SM00530">
    <property type="entry name" value="HTH_XRE"/>
    <property type="match status" value="1"/>
</dbReference>
<dbReference type="PANTHER" id="PTHR46797:SF23">
    <property type="entry name" value="HTH-TYPE TRANSCRIPTIONAL REGULATOR SUTR"/>
    <property type="match status" value="1"/>
</dbReference>
<dbReference type="Pfam" id="PF01381">
    <property type="entry name" value="HTH_3"/>
    <property type="match status" value="1"/>
</dbReference>
<keyword evidence="3" id="KW-0804">Transcription</keyword>
<reference evidence="6" key="1">
    <citation type="journal article" date="2019" name="Int. J. Syst. Evol. Microbiol.">
        <title>The Global Catalogue of Microorganisms (GCM) 10K type strain sequencing project: providing services to taxonomists for standard genome sequencing and annotation.</title>
        <authorList>
            <consortium name="The Broad Institute Genomics Platform"/>
            <consortium name="The Broad Institute Genome Sequencing Center for Infectious Disease"/>
            <person name="Wu L."/>
            <person name="Ma J."/>
        </authorList>
    </citation>
    <scope>NUCLEOTIDE SEQUENCE [LARGE SCALE GENOMIC DNA]</scope>
    <source>
        <strain evidence="6">KCTC 52640</strain>
    </source>
</reference>
<evidence type="ECO:0000313" key="6">
    <source>
        <dbReference type="Proteomes" id="UP001595462"/>
    </source>
</evidence>
<dbReference type="EMBL" id="JBHRSS010000003">
    <property type="protein sequence ID" value="MFC3103504.1"/>
    <property type="molecule type" value="Genomic_DNA"/>
</dbReference>
<dbReference type="InterPro" id="IPR001387">
    <property type="entry name" value="Cro/C1-type_HTH"/>
</dbReference>
<dbReference type="InterPro" id="IPR014710">
    <property type="entry name" value="RmlC-like_jellyroll"/>
</dbReference>
<sequence>MDENQEKRNILHSPEKRPDVLVHVADNVRRLRQDAGLSQQLLAERADVSRRMLVNIEKGDVNVSLNTLDRIAETLGVLFHALVQPRESGDSDRIEEVAWAGRDPASHATLLASKAARNEVELWSWSLAPGERYDSAANPGGWQDMLVVTAGTLTLYVADEPPRTIQANDFHVFASDRAHGYANEGSRIVTFIRNVVY</sequence>
<organism evidence="5 6">
    <name type="scientific">Salinisphaera aquimarina</name>
    <dbReference type="NCBI Taxonomy" id="2094031"/>
    <lineage>
        <taxon>Bacteria</taxon>
        <taxon>Pseudomonadati</taxon>
        <taxon>Pseudomonadota</taxon>
        <taxon>Gammaproteobacteria</taxon>
        <taxon>Salinisphaerales</taxon>
        <taxon>Salinisphaeraceae</taxon>
        <taxon>Salinisphaera</taxon>
    </lineage>
</organism>
<dbReference type="SUPFAM" id="SSF47413">
    <property type="entry name" value="lambda repressor-like DNA-binding domains"/>
    <property type="match status" value="1"/>
</dbReference>
<keyword evidence="2" id="KW-0238">DNA-binding</keyword>
<dbReference type="SUPFAM" id="SSF51182">
    <property type="entry name" value="RmlC-like cupins"/>
    <property type="match status" value="1"/>
</dbReference>
<dbReference type="Gene3D" id="2.60.120.10">
    <property type="entry name" value="Jelly Rolls"/>
    <property type="match status" value="1"/>
</dbReference>
<feature type="domain" description="HTH cro/C1-type" evidence="4">
    <location>
        <begin position="28"/>
        <end position="82"/>
    </location>
</feature>
<evidence type="ECO:0000256" key="3">
    <source>
        <dbReference type="ARBA" id="ARBA00023163"/>
    </source>
</evidence>
<dbReference type="Gene3D" id="1.10.260.40">
    <property type="entry name" value="lambda repressor-like DNA-binding domains"/>
    <property type="match status" value="1"/>
</dbReference>
<dbReference type="InterPro" id="IPR050807">
    <property type="entry name" value="TransReg_Diox_bact_type"/>
</dbReference>
<dbReference type="InterPro" id="IPR010982">
    <property type="entry name" value="Lambda_DNA-bd_dom_sf"/>
</dbReference>
<dbReference type="CDD" id="cd02209">
    <property type="entry name" value="cupin_XRE_C"/>
    <property type="match status" value="1"/>
</dbReference>
<evidence type="ECO:0000313" key="5">
    <source>
        <dbReference type="EMBL" id="MFC3103504.1"/>
    </source>
</evidence>
<protein>
    <submittedName>
        <fullName evidence="5">Helix-turn-helix domain-containing protein</fullName>
    </submittedName>
</protein>
<keyword evidence="6" id="KW-1185">Reference proteome</keyword>
<dbReference type="RefSeq" id="WP_380689182.1">
    <property type="nucleotide sequence ID" value="NZ_JBHRSS010000003.1"/>
</dbReference>
<gene>
    <name evidence="5" type="ORF">ACFOSU_06335</name>
</gene>
<dbReference type="Proteomes" id="UP001595462">
    <property type="component" value="Unassembled WGS sequence"/>
</dbReference>
<comment type="caution">
    <text evidence="5">The sequence shown here is derived from an EMBL/GenBank/DDBJ whole genome shotgun (WGS) entry which is preliminary data.</text>
</comment>
<proteinExistence type="predicted"/>
<evidence type="ECO:0000259" key="4">
    <source>
        <dbReference type="PROSITE" id="PS50943"/>
    </source>
</evidence>
<dbReference type="PROSITE" id="PS50943">
    <property type="entry name" value="HTH_CROC1"/>
    <property type="match status" value="1"/>
</dbReference>
<evidence type="ECO:0000256" key="2">
    <source>
        <dbReference type="ARBA" id="ARBA00023125"/>
    </source>
</evidence>